<dbReference type="AlphaFoldDB" id="U5DPF0"/>
<dbReference type="eggNOG" id="ENOG5032U5E">
    <property type="taxonomic scope" value="Bacteria"/>
</dbReference>
<dbReference type="PATRIC" id="fig|582515.4.peg.652"/>
<dbReference type="RefSeq" id="WP_022604510.1">
    <property type="nucleotide sequence ID" value="NZ_ASSJ01000008.1"/>
</dbReference>
<dbReference type="InParanoid" id="U5DPF0"/>
<dbReference type="STRING" id="582515.KR51_00005740"/>
<dbReference type="OrthoDB" id="512175at2"/>
<proteinExistence type="predicted"/>
<comment type="caution">
    <text evidence="1">The sequence shown here is derived from an EMBL/GenBank/DDBJ whole genome shotgun (WGS) entry which is preliminary data.</text>
</comment>
<dbReference type="EMBL" id="ASSJ01000008">
    <property type="protein sequence ID" value="ERN42727.1"/>
    <property type="molecule type" value="Genomic_DNA"/>
</dbReference>
<sequence length="133" mass="15103">MTTASPQDEIQYPAATIARADLALRCSPFFLALFADMRQQGVALPAIADKRGIDNGYARRALTELAAEAALMWLIQVGMLRREVDGQGITDKFRLTLLGRQIVAEWEDRGTWTPPTWRDRLQNFLNRRARLPF</sequence>
<organism evidence="1 2">
    <name type="scientific">Rubidibacter lacunae KORDI 51-2</name>
    <dbReference type="NCBI Taxonomy" id="582515"/>
    <lineage>
        <taxon>Bacteria</taxon>
        <taxon>Bacillati</taxon>
        <taxon>Cyanobacteriota</taxon>
        <taxon>Cyanophyceae</taxon>
        <taxon>Oscillatoriophycideae</taxon>
        <taxon>Chroococcales</taxon>
        <taxon>Aphanothecaceae</taxon>
        <taxon>Rubidibacter</taxon>
    </lineage>
</organism>
<keyword evidence="2" id="KW-1185">Reference proteome</keyword>
<accession>U5DPF0</accession>
<evidence type="ECO:0000313" key="2">
    <source>
        <dbReference type="Proteomes" id="UP000016960"/>
    </source>
</evidence>
<name>U5DPF0_9CHRO</name>
<dbReference type="NCBIfam" id="NF045586">
    <property type="entry name" value="Npun_F0494_fam"/>
    <property type="match status" value="1"/>
</dbReference>
<gene>
    <name evidence="1" type="ORF">KR51_00005740</name>
</gene>
<reference evidence="1 2" key="1">
    <citation type="submission" date="2013-05" db="EMBL/GenBank/DDBJ databases">
        <title>Draft genome sequence of Rubidibacter lacunae KORDI 51-2.</title>
        <authorList>
            <person name="Choi D.H."/>
            <person name="Noh J.H."/>
            <person name="Kwon K.-K."/>
            <person name="Lee J.-H."/>
            <person name="Ryu J.-Y."/>
        </authorList>
    </citation>
    <scope>NUCLEOTIDE SEQUENCE [LARGE SCALE GENOMIC DNA]</scope>
    <source>
        <strain evidence="1 2">KORDI 51-2</strain>
    </source>
</reference>
<dbReference type="Proteomes" id="UP000016960">
    <property type="component" value="Unassembled WGS sequence"/>
</dbReference>
<protein>
    <submittedName>
        <fullName evidence="1">Uncharacterized protein</fullName>
    </submittedName>
</protein>
<evidence type="ECO:0000313" key="1">
    <source>
        <dbReference type="EMBL" id="ERN42727.1"/>
    </source>
</evidence>
<dbReference type="InterPro" id="IPR054651">
    <property type="entry name" value="Npun_F0494-like"/>
</dbReference>